<dbReference type="SUPFAM" id="SSF51735">
    <property type="entry name" value="NAD(P)-binding Rossmann-fold domains"/>
    <property type="match status" value="1"/>
</dbReference>
<accession>A0ABQ5N0A4</accession>
<evidence type="ECO:0000313" key="4">
    <source>
        <dbReference type="Proteomes" id="UP001209654"/>
    </source>
</evidence>
<dbReference type="Pfam" id="PF01370">
    <property type="entry name" value="Epimerase"/>
    <property type="match status" value="1"/>
</dbReference>
<protein>
    <submittedName>
        <fullName evidence="3">Nucleoside-diphosphate sugar epimerase</fullName>
    </submittedName>
</protein>
<gene>
    <name evidence="3" type="ORF">AHIS1636_38660</name>
</gene>
<sequence>MRIAIIGATGNVGTAILRRIKRAMAEGRDGIELVGISRRLPDQSREPYDGVTWHSIDVASGSARQKLAAALAGCDAVIHLAWLLQPNRDEDFMRRVNVNGTANALAAAADAGVKQFVCASSLGAYNPGPKDRPVDESWPARGIASSHYSRFKGEQEALLDSFERQHPEIKVARLRPGLIFQDDAGSSIGRYFLGRAIPKFFLNKVRPPLLPFPREFVFQAVHSDDIADAYWRVVDQGASGAFNIAADPVITPPLLGGFLGAKRVLHVPVALVRALVGAAWSLRLVAMDPGWVDMARSAPVMKTTRAREELGWVPARTSLEALQEVMDGLSEGDGVGGSPVLYGRRDPESAEPAPR</sequence>
<keyword evidence="4" id="KW-1185">Reference proteome</keyword>
<evidence type="ECO:0000259" key="2">
    <source>
        <dbReference type="Pfam" id="PF01370"/>
    </source>
</evidence>
<name>A0ABQ5N0A4_9MICC</name>
<dbReference type="EMBL" id="BRVS01000033">
    <property type="protein sequence ID" value="GLB69422.1"/>
    <property type="molecule type" value="Genomic_DNA"/>
</dbReference>
<dbReference type="InterPro" id="IPR001509">
    <property type="entry name" value="Epimerase_deHydtase"/>
</dbReference>
<feature type="domain" description="NAD-dependent epimerase/dehydratase" evidence="2">
    <location>
        <begin position="3"/>
        <end position="245"/>
    </location>
</feature>
<dbReference type="InterPro" id="IPR036291">
    <property type="entry name" value="NAD(P)-bd_dom_sf"/>
</dbReference>
<evidence type="ECO:0000313" key="3">
    <source>
        <dbReference type="EMBL" id="GLB69422.1"/>
    </source>
</evidence>
<dbReference type="PANTHER" id="PTHR48079:SF6">
    <property type="entry name" value="NAD(P)-BINDING DOMAIN-CONTAINING PROTEIN-RELATED"/>
    <property type="match status" value="1"/>
</dbReference>
<organism evidence="3 4">
    <name type="scientific">Arthrobacter mangrovi</name>
    <dbReference type="NCBI Taxonomy" id="2966350"/>
    <lineage>
        <taxon>Bacteria</taxon>
        <taxon>Bacillati</taxon>
        <taxon>Actinomycetota</taxon>
        <taxon>Actinomycetes</taxon>
        <taxon>Micrococcales</taxon>
        <taxon>Micrococcaceae</taxon>
        <taxon>Arthrobacter</taxon>
    </lineage>
</organism>
<dbReference type="Proteomes" id="UP001209654">
    <property type="component" value="Unassembled WGS sequence"/>
</dbReference>
<comment type="caution">
    <text evidence="3">The sequence shown here is derived from an EMBL/GenBank/DDBJ whole genome shotgun (WGS) entry which is preliminary data.</text>
</comment>
<evidence type="ECO:0000256" key="1">
    <source>
        <dbReference type="SAM" id="MobiDB-lite"/>
    </source>
</evidence>
<dbReference type="Gene3D" id="3.40.50.720">
    <property type="entry name" value="NAD(P)-binding Rossmann-like Domain"/>
    <property type="match status" value="1"/>
</dbReference>
<reference evidence="3 4" key="1">
    <citation type="journal article" date="2023" name="Int. J. Syst. Evol. Microbiol.">
        <title>Arthrobacter mangrovi sp. nov., an actinobacterium isolated from the rhizosphere of a mangrove.</title>
        <authorList>
            <person name="Hamada M."/>
            <person name="Saitou S."/>
            <person name="Enomoto N."/>
            <person name="Nanri K."/>
            <person name="Hidaka K."/>
            <person name="Miura T."/>
            <person name="Tamura T."/>
        </authorList>
    </citation>
    <scope>NUCLEOTIDE SEQUENCE [LARGE SCALE GENOMIC DNA]</scope>
    <source>
        <strain evidence="3 4">NBRC 112813</strain>
    </source>
</reference>
<dbReference type="PANTHER" id="PTHR48079">
    <property type="entry name" value="PROTEIN YEEZ"/>
    <property type="match status" value="1"/>
</dbReference>
<feature type="region of interest" description="Disordered" evidence="1">
    <location>
        <begin position="329"/>
        <end position="355"/>
    </location>
</feature>
<proteinExistence type="predicted"/>
<feature type="compositionally biased region" description="Basic and acidic residues" evidence="1">
    <location>
        <begin position="343"/>
        <end position="355"/>
    </location>
</feature>
<dbReference type="RefSeq" id="WP_264797515.1">
    <property type="nucleotide sequence ID" value="NZ_BRVS01000033.1"/>
</dbReference>
<dbReference type="InterPro" id="IPR051783">
    <property type="entry name" value="NAD(P)-dependent_oxidoreduct"/>
</dbReference>